<dbReference type="Proteomes" id="UP001209570">
    <property type="component" value="Unassembled WGS sequence"/>
</dbReference>
<feature type="repeat" description="ANK" evidence="3">
    <location>
        <begin position="132"/>
        <end position="153"/>
    </location>
</feature>
<feature type="region of interest" description="Disordered" evidence="4">
    <location>
        <begin position="301"/>
        <end position="326"/>
    </location>
</feature>
<dbReference type="InterPro" id="IPR036770">
    <property type="entry name" value="Ankyrin_rpt-contain_sf"/>
</dbReference>
<dbReference type="Pfam" id="PF12796">
    <property type="entry name" value="Ank_2"/>
    <property type="match status" value="1"/>
</dbReference>
<dbReference type="PANTHER" id="PTHR24198">
    <property type="entry name" value="ANKYRIN REPEAT AND PROTEIN KINASE DOMAIN-CONTAINING PROTEIN"/>
    <property type="match status" value="1"/>
</dbReference>
<proteinExistence type="predicted"/>
<feature type="repeat" description="ANK" evidence="3">
    <location>
        <begin position="99"/>
        <end position="131"/>
    </location>
</feature>
<feature type="region of interest" description="Disordered" evidence="4">
    <location>
        <begin position="185"/>
        <end position="213"/>
    </location>
</feature>
<dbReference type="GO" id="GO:0005737">
    <property type="term" value="C:cytoplasm"/>
    <property type="evidence" value="ECO:0007669"/>
    <property type="project" value="TreeGrafter"/>
</dbReference>
<evidence type="ECO:0000256" key="4">
    <source>
        <dbReference type="SAM" id="MobiDB-lite"/>
    </source>
</evidence>
<dbReference type="PROSITE" id="PS50088">
    <property type="entry name" value="ANK_REPEAT"/>
    <property type="match status" value="2"/>
</dbReference>
<dbReference type="PRINTS" id="PR01415">
    <property type="entry name" value="ANKYRIN"/>
</dbReference>
<gene>
    <name evidence="5" type="ORF">P43SY_010088</name>
</gene>
<dbReference type="PROSITE" id="PS50297">
    <property type="entry name" value="ANK_REP_REGION"/>
    <property type="match status" value="2"/>
</dbReference>
<dbReference type="EMBL" id="JAKCXM010000037">
    <property type="protein sequence ID" value="KAJ0406032.1"/>
    <property type="molecule type" value="Genomic_DNA"/>
</dbReference>
<feature type="compositionally biased region" description="Low complexity" evidence="4">
    <location>
        <begin position="344"/>
        <end position="370"/>
    </location>
</feature>
<feature type="region of interest" description="Disordered" evidence="4">
    <location>
        <begin position="233"/>
        <end position="279"/>
    </location>
</feature>
<dbReference type="Gene3D" id="1.25.40.20">
    <property type="entry name" value="Ankyrin repeat-containing domain"/>
    <property type="match status" value="1"/>
</dbReference>
<evidence type="ECO:0000313" key="5">
    <source>
        <dbReference type="EMBL" id="KAJ0406032.1"/>
    </source>
</evidence>
<keyword evidence="1" id="KW-0677">Repeat</keyword>
<feature type="region of interest" description="Disordered" evidence="4">
    <location>
        <begin position="1"/>
        <end position="57"/>
    </location>
</feature>
<dbReference type="InterPro" id="IPR002110">
    <property type="entry name" value="Ankyrin_rpt"/>
</dbReference>
<comment type="caution">
    <text evidence="5">The sequence shown here is derived from an EMBL/GenBank/DDBJ whole genome shotgun (WGS) entry which is preliminary data.</text>
</comment>
<feature type="compositionally biased region" description="Acidic residues" evidence="4">
    <location>
        <begin position="44"/>
        <end position="57"/>
    </location>
</feature>
<feature type="compositionally biased region" description="Basic and acidic residues" evidence="4">
    <location>
        <begin position="1"/>
        <end position="13"/>
    </location>
</feature>
<evidence type="ECO:0000256" key="2">
    <source>
        <dbReference type="ARBA" id="ARBA00023043"/>
    </source>
</evidence>
<feature type="compositionally biased region" description="Basic and acidic residues" evidence="4">
    <location>
        <begin position="371"/>
        <end position="383"/>
    </location>
</feature>
<feature type="region of interest" description="Disordered" evidence="4">
    <location>
        <begin position="344"/>
        <end position="386"/>
    </location>
</feature>
<dbReference type="SUPFAM" id="SSF48403">
    <property type="entry name" value="Ankyrin repeat"/>
    <property type="match status" value="1"/>
</dbReference>
<keyword evidence="2 3" id="KW-0040">ANK repeat</keyword>
<keyword evidence="6" id="KW-1185">Reference proteome</keyword>
<sequence>MRIGDDGGGHGGREAATGSGSATWRCVDGGTSTVRLRHFPGWTPDEDDDESEDDDIDNDAREDELVDDDAVDAQDGRHVVKVNEMIQKDRVLLDIQDSFGMTAVHWAAYGGHLACVQALLNAGASVAIVDQNGRNALHHACRKDHEEVVRYLLTSVKMDVNSLTEGLMGKSVKCIEVLLHHGADPQLRNDQNRTPLDELDAIRSGVRDEMPEPISTARIEEELAAWRHQFLTEVSAQQPPRRGSTGASTSASHGLSRLQTLRRRRSVESDPDRFSSAPTSAFRGVENTLVTSFRSRLSEYSERMSSNADPSASSRPSSSSSGGLGRPVVVPLNLQSVGAIASASASASAGSNTASDSVITSSSRSSTTRSFAERLQHHREASIQRKKSLKYAGKRVIMMLRVKKHLSGDEKCEMIRLLLMRHLKGEPSPDAVQTIGGAVSPRATSPGSVGSHGLQRAPSDFTLSVPPNF</sequence>
<name>A0AAD5QD63_PYTIN</name>
<feature type="compositionally biased region" description="Low complexity" evidence="4">
    <location>
        <begin position="305"/>
        <end position="326"/>
    </location>
</feature>
<accession>A0AAD5QD63</accession>
<evidence type="ECO:0000256" key="3">
    <source>
        <dbReference type="PROSITE-ProRule" id="PRU00023"/>
    </source>
</evidence>
<evidence type="ECO:0000256" key="1">
    <source>
        <dbReference type="ARBA" id="ARBA00022737"/>
    </source>
</evidence>
<dbReference type="PANTHER" id="PTHR24198:SF165">
    <property type="entry name" value="ANKYRIN REPEAT-CONTAINING PROTEIN-RELATED"/>
    <property type="match status" value="1"/>
</dbReference>
<feature type="region of interest" description="Disordered" evidence="4">
    <location>
        <begin position="440"/>
        <end position="469"/>
    </location>
</feature>
<protein>
    <submittedName>
        <fullName evidence="5">Uncharacterized protein</fullName>
    </submittedName>
</protein>
<dbReference type="AlphaFoldDB" id="A0AAD5QD63"/>
<feature type="compositionally biased region" description="Low complexity" evidence="4">
    <location>
        <begin position="241"/>
        <end position="259"/>
    </location>
</feature>
<dbReference type="SMART" id="SM00248">
    <property type="entry name" value="ANK"/>
    <property type="match status" value="2"/>
</dbReference>
<organism evidence="5 6">
    <name type="scientific">Pythium insidiosum</name>
    <name type="common">Pythiosis disease agent</name>
    <dbReference type="NCBI Taxonomy" id="114742"/>
    <lineage>
        <taxon>Eukaryota</taxon>
        <taxon>Sar</taxon>
        <taxon>Stramenopiles</taxon>
        <taxon>Oomycota</taxon>
        <taxon>Peronosporomycetes</taxon>
        <taxon>Pythiales</taxon>
        <taxon>Pythiaceae</taxon>
        <taxon>Pythium</taxon>
    </lineage>
</organism>
<evidence type="ECO:0000313" key="6">
    <source>
        <dbReference type="Proteomes" id="UP001209570"/>
    </source>
</evidence>
<reference evidence="5" key="1">
    <citation type="submission" date="2021-12" db="EMBL/GenBank/DDBJ databases">
        <title>Prjna785345.</title>
        <authorList>
            <person name="Rujirawat T."/>
            <person name="Krajaejun T."/>
        </authorList>
    </citation>
    <scope>NUCLEOTIDE SEQUENCE</scope>
    <source>
        <strain evidence="5">Pi057C3</strain>
    </source>
</reference>